<sequence length="119" mass="13533">MDDEGSDTTERLPDDLLAVVRALDEGELRALIDFAQDRLREVHPAISDRIDENSHQEIVQAEEGQAKVLRYEPLDDDQQEVPVLYLVTEEPTPEGDTRLHWTYLGPAEDRYGQTSGELD</sequence>
<dbReference type="KEGG" id="halg:HUG10_16300"/>
<evidence type="ECO:0000313" key="2">
    <source>
        <dbReference type="Proteomes" id="UP000509750"/>
    </source>
</evidence>
<accession>A0A7D5KP12</accession>
<dbReference type="GeneID" id="56030427"/>
<protein>
    <submittedName>
        <fullName evidence="1">Uncharacterized protein</fullName>
    </submittedName>
</protein>
<dbReference type="RefSeq" id="WP_179170576.1">
    <property type="nucleotide sequence ID" value="NZ_CP058529.1"/>
</dbReference>
<evidence type="ECO:0000313" key="1">
    <source>
        <dbReference type="EMBL" id="QLG29002.1"/>
    </source>
</evidence>
<organism evidence="1 2">
    <name type="scientific">Halorarum halophilum</name>
    <dbReference type="NCBI Taxonomy" id="2743090"/>
    <lineage>
        <taxon>Archaea</taxon>
        <taxon>Methanobacteriati</taxon>
        <taxon>Methanobacteriota</taxon>
        <taxon>Stenosarchaea group</taxon>
        <taxon>Halobacteria</taxon>
        <taxon>Halobacteriales</taxon>
        <taxon>Haloferacaceae</taxon>
        <taxon>Halorarum</taxon>
    </lineage>
</organism>
<dbReference type="EMBL" id="CP058529">
    <property type="protein sequence ID" value="QLG29002.1"/>
    <property type="molecule type" value="Genomic_DNA"/>
</dbReference>
<keyword evidence="2" id="KW-1185">Reference proteome</keyword>
<dbReference type="Proteomes" id="UP000509750">
    <property type="component" value="Chromosome"/>
</dbReference>
<proteinExistence type="predicted"/>
<gene>
    <name evidence="1" type="ORF">HUG10_16300</name>
</gene>
<dbReference type="OrthoDB" id="237450at2157"/>
<dbReference type="AlphaFoldDB" id="A0A7D5KP12"/>
<reference evidence="1 2" key="1">
    <citation type="submission" date="2020-07" db="EMBL/GenBank/DDBJ databases">
        <title>Gai3-2, isolated from salt lake.</title>
        <authorList>
            <person name="Cui H."/>
            <person name="Shi X."/>
        </authorList>
    </citation>
    <scope>NUCLEOTIDE SEQUENCE [LARGE SCALE GENOMIC DNA]</scope>
    <source>
        <strain evidence="1 2">Gai3-2</strain>
    </source>
</reference>
<name>A0A7D5KP12_9EURY</name>